<dbReference type="Gene3D" id="3.30.870.10">
    <property type="entry name" value="Endonuclease Chain A"/>
    <property type="match status" value="1"/>
</dbReference>
<dbReference type="EMBL" id="CP091196">
    <property type="protein sequence ID" value="UQS25345.1"/>
    <property type="molecule type" value="Genomic_DNA"/>
</dbReference>
<dbReference type="Proteomes" id="UP000830158">
    <property type="component" value="Chromosome"/>
</dbReference>
<gene>
    <name evidence="2" type="ORF">L1857_22310</name>
</gene>
<feature type="compositionally biased region" description="Acidic residues" evidence="1">
    <location>
        <begin position="518"/>
        <end position="535"/>
    </location>
</feature>
<feature type="region of interest" description="Disordered" evidence="1">
    <location>
        <begin position="517"/>
        <end position="554"/>
    </location>
</feature>
<proteinExistence type="predicted"/>
<dbReference type="RefSeq" id="WP_162831041.1">
    <property type="nucleotide sequence ID" value="NZ_CP091196.1"/>
</dbReference>
<keyword evidence="3" id="KW-1185">Reference proteome</keyword>
<reference evidence="2" key="1">
    <citation type="submission" date="2022-01" db="EMBL/GenBank/DDBJ databases">
        <title>PSI-footprinting approach for the identification of protein synthesis inhibitor producers.</title>
        <authorList>
            <person name="Handel F."/>
            <person name="Kulik A."/>
            <person name="Wex K.W."/>
            <person name="Berscheid A."/>
            <person name="Saur J.S."/>
            <person name="Winkler A."/>
            <person name="Wibberg D."/>
            <person name="Kalinowski J."/>
            <person name="Broetz-Oesterhelt H."/>
            <person name="Mast Y."/>
        </authorList>
    </citation>
    <scope>NUCLEOTIDE SEQUENCE</scope>
    <source>
        <strain evidence="2">KNN 49.3e</strain>
    </source>
</reference>
<name>A0ABY4NZ27_9PSEU</name>
<evidence type="ECO:0000313" key="3">
    <source>
        <dbReference type="Proteomes" id="UP000830158"/>
    </source>
</evidence>
<evidence type="ECO:0000313" key="2">
    <source>
        <dbReference type="EMBL" id="UQS25345.1"/>
    </source>
</evidence>
<evidence type="ECO:0000256" key="1">
    <source>
        <dbReference type="SAM" id="MobiDB-lite"/>
    </source>
</evidence>
<accession>A0ABY4NZ27</accession>
<sequence>MSDEHTIAGNVREGAASPLTWILQAERGRWRLNHAIFLSYTLDLGFFESQVLGLVRGLGSRVTVVGDAGAARPDPRAVRQAGRAYLAGLAVTSGAFHPKVIVLAGDRECLVAVGSGNTTLAGWQDNAELWTVLRGGTEGVPAAVHSVSAWMRALPGHVRFSRGVIEALRSAADQLETFPVTANSPSVLDNLHEPLLGQLPEGPVDHLRVSAPFHDRGAAALHALVERMRPRHFTVAYQPGRTVVDAPALEELIIDTGGTLVADLEPRYRHGKLIEWTVEDQTFALTGSANLSSAALRRVTGAGGNCELAVLSTVEATLMPHFSPVPARAVQPARISLPAPAPGPRLLGATLVDGALHVQLVSALNRTGRLELSDISRPPDDWTAIAEVGPGTLEVMVERDCTPGSHVRLVDAEAVAGPFVPVLDLARATRTVTTSPVRQPPTLTDLIANSTLAERFLEDLAALRRAMRELRASTASLHTQAAWQKEVAIADDRLGVTLVDLALARKRDDRVDTGIWSEDLDADETEAGLEEETAESVDAVQNDPDGPPQGLAEKQRRTLRRWALKLAATQDVIATVDRLLPVRMMFTLIAMEVWDDDSWFPLVADLLVDFQQAEDPPPEAEAQMASIAAVGLALLRWCVPSYDHGSENALRYAAVARAVEHLLPAMDADIVAEYSSELEKHFGTALSPGAVYAVAEKVVQADPVNDALSALEEQGRVAHADHPAVIHVLGDWPSPVFVALAAVAAAQTTRVAAWAHGTAKGWVLLVWRNPDLFRIQPNGDLVVWNHYRCNQRITPRAILEARDFTLAERVRRAAGVHPIPEAVDILRDMGVDLTKGLRCARTADDR</sequence>
<protein>
    <recommendedName>
        <fullName evidence="4">PLD phosphodiesterase domain-containing protein</fullName>
    </recommendedName>
</protein>
<organism evidence="2 3">
    <name type="scientific">Amycolatopsis thermalba</name>
    <dbReference type="NCBI Taxonomy" id="944492"/>
    <lineage>
        <taxon>Bacteria</taxon>
        <taxon>Bacillati</taxon>
        <taxon>Actinomycetota</taxon>
        <taxon>Actinomycetes</taxon>
        <taxon>Pseudonocardiales</taxon>
        <taxon>Pseudonocardiaceae</taxon>
        <taxon>Amycolatopsis</taxon>
    </lineage>
</organism>
<evidence type="ECO:0008006" key="4">
    <source>
        <dbReference type="Google" id="ProtNLM"/>
    </source>
</evidence>